<dbReference type="RefSeq" id="WP_197171227.1">
    <property type="nucleotide sequence ID" value="NZ_SJPY01000002.1"/>
</dbReference>
<proteinExistence type="inferred from homology"/>
<dbReference type="EMBL" id="SJPY01000002">
    <property type="protein sequence ID" value="TWU44372.1"/>
    <property type="molecule type" value="Genomic_DNA"/>
</dbReference>
<keyword evidence="4" id="KW-0732">Signal</keyword>
<organism evidence="8 9">
    <name type="scientific">Novipirellula aureliae</name>
    <dbReference type="NCBI Taxonomy" id="2527966"/>
    <lineage>
        <taxon>Bacteria</taxon>
        <taxon>Pseudomonadati</taxon>
        <taxon>Planctomycetota</taxon>
        <taxon>Planctomycetia</taxon>
        <taxon>Pirellulales</taxon>
        <taxon>Pirellulaceae</taxon>
        <taxon>Novipirellula</taxon>
    </lineage>
</organism>
<evidence type="ECO:0000256" key="4">
    <source>
        <dbReference type="ARBA" id="ARBA00022729"/>
    </source>
</evidence>
<evidence type="ECO:0000256" key="1">
    <source>
        <dbReference type="ARBA" id="ARBA00004071"/>
    </source>
</evidence>
<evidence type="ECO:0000256" key="5">
    <source>
        <dbReference type="ARBA" id="ARBA00022801"/>
    </source>
</evidence>
<protein>
    <recommendedName>
        <fullName evidence="3">alpha-L-fucosidase</fullName>
        <ecNumber evidence="3">3.2.1.51</ecNumber>
    </recommendedName>
</protein>
<dbReference type="InterPro" id="IPR016286">
    <property type="entry name" value="FUC_metazoa-typ"/>
</dbReference>
<sequence length="592" mass="66543">MQVNAQESESRASVDYITKTGSKVDFGKTDLSAYTPEIRANMKQLYQDKIGLFVHWGPYAQLEGVWGGKNIAAEWIMNRGRISIKEYEQHAAAQFKPDKFNAKQWVDIAESAGMKFIVVTSKHHDGFAMYDSKHPYNLVDFAGFGRDILKELSDECAKRGMNLGFYYSQSQDWHEKGGFGNGWDFPARIKPQADFDAYFQEKAVMQVKELTQNYGDIFMIWFDTPVQMDDAKCQQMMDIVKANQPSALVNSRLGQGFGHFDVSIDNGNTPSVSKATWLPDLKVPWQTHESVTQGGWGYTRAGGENDRSESYTDFVYSLSRIVCYGGVYLLNVGPRPDGTIPESQVKSVQAIGEWLEINGESIYGADPSPLKFPPYAITSKPGKLYLHMKELSDEQVELTGVLSRVTNAYCLADPRKTSLTVSQEGARIRVSVPEKLRQPRITVVVLELADQVANVVDETLQQQEDGVIKLPVSRCEFEIRRISYDYETQLTSRWGENSKQGLIWTVNVTHPGDFKVMSEDTGSRTYQYELTTVDDSLVLDAKPRTGTLTRKSHDGTIVIAKPGVQKIAIHPMAGFEVMSDYKFKGLELVPVR</sequence>
<reference evidence="8 9" key="1">
    <citation type="submission" date="2019-02" db="EMBL/GenBank/DDBJ databases">
        <title>Deep-cultivation of Planctomycetes and their phenomic and genomic characterization uncovers novel biology.</title>
        <authorList>
            <person name="Wiegand S."/>
            <person name="Jogler M."/>
            <person name="Boedeker C."/>
            <person name="Pinto D."/>
            <person name="Vollmers J."/>
            <person name="Rivas-Marin E."/>
            <person name="Kohn T."/>
            <person name="Peeters S.H."/>
            <person name="Heuer A."/>
            <person name="Rast P."/>
            <person name="Oberbeckmann S."/>
            <person name="Bunk B."/>
            <person name="Jeske O."/>
            <person name="Meyerdierks A."/>
            <person name="Storesund J.E."/>
            <person name="Kallscheuer N."/>
            <person name="Luecker S."/>
            <person name="Lage O.M."/>
            <person name="Pohl T."/>
            <person name="Merkel B.J."/>
            <person name="Hornburger P."/>
            <person name="Mueller R.-W."/>
            <person name="Bruemmer F."/>
            <person name="Labrenz M."/>
            <person name="Spormann A.M."/>
            <person name="Op Den Camp H."/>
            <person name="Overmann J."/>
            <person name="Amann R."/>
            <person name="Jetten M.S.M."/>
            <person name="Mascher T."/>
            <person name="Medema M.H."/>
            <person name="Devos D.P."/>
            <person name="Kaster A.-K."/>
            <person name="Ovreas L."/>
            <person name="Rohde M."/>
            <person name="Galperin M.Y."/>
            <person name="Jogler C."/>
        </authorList>
    </citation>
    <scope>NUCLEOTIDE SEQUENCE [LARGE SCALE GENOMIC DNA]</scope>
    <source>
        <strain evidence="8 9">Q31b</strain>
    </source>
</reference>
<dbReference type="Pfam" id="PF01120">
    <property type="entry name" value="Alpha_L_fucos"/>
    <property type="match status" value="1"/>
</dbReference>
<comment type="function">
    <text evidence="1">Alpha-L-fucosidase is responsible for hydrolyzing the alpha-1,6-linked fucose joined to the reducing-end N-acetylglucosamine of the carbohydrate moieties of glycoproteins.</text>
</comment>
<dbReference type="GO" id="GO:0005764">
    <property type="term" value="C:lysosome"/>
    <property type="evidence" value="ECO:0007669"/>
    <property type="project" value="TreeGrafter"/>
</dbReference>
<dbReference type="AlphaFoldDB" id="A0A5C6E623"/>
<evidence type="ECO:0000259" key="7">
    <source>
        <dbReference type="Pfam" id="PF01120"/>
    </source>
</evidence>
<evidence type="ECO:0000256" key="2">
    <source>
        <dbReference type="ARBA" id="ARBA00007951"/>
    </source>
</evidence>
<dbReference type="Gene3D" id="3.20.20.80">
    <property type="entry name" value="Glycosidases"/>
    <property type="match status" value="1"/>
</dbReference>
<dbReference type="InterPro" id="IPR057739">
    <property type="entry name" value="Glyco_hydro_29_N"/>
</dbReference>
<dbReference type="InterPro" id="IPR000933">
    <property type="entry name" value="Glyco_hydro_29"/>
</dbReference>
<evidence type="ECO:0000256" key="3">
    <source>
        <dbReference type="ARBA" id="ARBA00012662"/>
    </source>
</evidence>
<dbReference type="EC" id="3.2.1.51" evidence="3"/>
<name>A0A5C6E623_9BACT</name>
<comment type="caution">
    <text evidence="8">The sequence shown here is derived from an EMBL/GenBank/DDBJ whole genome shotgun (WGS) entry which is preliminary data.</text>
</comment>
<dbReference type="InterPro" id="IPR017853">
    <property type="entry name" value="GH"/>
</dbReference>
<evidence type="ECO:0000313" key="8">
    <source>
        <dbReference type="EMBL" id="TWU44372.1"/>
    </source>
</evidence>
<dbReference type="GO" id="GO:0016139">
    <property type="term" value="P:glycoside catabolic process"/>
    <property type="evidence" value="ECO:0007669"/>
    <property type="project" value="TreeGrafter"/>
</dbReference>
<evidence type="ECO:0000313" key="9">
    <source>
        <dbReference type="Proteomes" id="UP000315471"/>
    </source>
</evidence>
<keyword evidence="5" id="KW-0378">Hydrolase</keyword>
<feature type="domain" description="Glycoside hydrolase family 29 N-terminal" evidence="7">
    <location>
        <begin position="41"/>
        <end position="360"/>
    </location>
</feature>
<accession>A0A5C6E623</accession>
<dbReference type="PRINTS" id="PR00741">
    <property type="entry name" value="GLHYDRLASE29"/>
</dbReference>
<keyword evidence="9" id="KW-1185">Reference proteome</keyword>
<dbReference type="SUPFAM" id="SSF51445">
    <property type="entry name" value="(Trans)glycosidases"/>
    <property type="match status" value="1"/>
</dbReference>
<dbReference type="PANTHER" id="PTHR10030:SF37">
    <property type="entry name" value="ALPHA-L-FUCOSIDASE-RELATED"/>
    <property type="match status" value="1"/>
</dbReference>
<dbReference type="SMART" id="SM00812">
    <property type="entry name" value="Alpha_L_fucos"/>
    <property type="match status" value="1"/>
</dbReference>
<dbReference type="PANTHER" id="PTHR10030">
    <property type="entry name" value="ALPHA-L-FUCOSIDASE"/>
    <property type="match status" value="1"/>
</dbReference>
<comment type="similarity">
    <text evidence="2">Belongs to the glycosyl hydrolase 29 family.</text>
</comment>
<evidence type="ECO:0000256" key="6">
    <source>
        <dbReference type="ARBA" id="ARBA00023295"/>
    </source>
</evidence>
<keyword evidence="6" id="KW-0326">Glycosidase</keyword>
<dbReference type="GO" id="GO:0006004">
    <property type="term" value="P:fucose metabolic process"/>
    <property type="evidence" value="ECO:0007669"/>
    <property type="project" value="InterPro"/>
</dbReference>
<dbReference type="Proteomes" id="UP000315471">
    <property type="component" value="Unassembled WGS sequence"/>
</dbReference>
<dbReference type="GO" id="GO:0004560">
    <property type="term" value="F:alpha-L-fucosidase activity"/>
    <property type="evidence" value="ECO:0007669"/>
    <property type="project" value="InterPro"/>
</dbReference>
<gene>
    <name evidence="8" type="ORF">Q31b_19080</name>
</gene>